<dbReference type="AlphaFoldDB" id="A0AAX4HMA0"/>
<keyword evidence="2" id="KW-0732">Signal</keyword>
<sequence>MLTKKNFFCLCLGLFAFSAIAQTEKLQEEKELEVVNFKSIKKVLQQDGLSQAAKNKEKQVQVLKKEQTQVEKSRYNYPTESELWGFVSEYWLVKNAQLLNWDFEKPDYGLEENFKKIMQQLGFYQKKFKILMLNTPTTVRAALPGNEEMIFILSVPFVRSLDLSKLEISLLLLEDYFRLEAGYFKKNVATEKMTKLAGTNFYGSKPDLSMVEELLKNYTNQVNQKGYTFQQQFEITKKMDAFLKSNPELWNTYFRLLGKIDRFIKVNVQYKDYVRLYPSPEMQVKWLSPEEKVL</sequence>
<evidence type="ECO:0000256" key="2">
    <source>
        <dbReference type="SAM" id="SignalP"/>
    </source>
</evidence>
<keyword evidence="4" id="KW-1185">Reference proteome</keyword>
<feature type="signal peptide" evidence="2">
    <location>
        <begin position="1"/>
        <end position="21"/>
    </location>
</feature>
<dbReference type="RefSeq" id="WP_321393315.1">
    <property type="nucleotide sequence ID" value="NZ_CP139487.1"/>
</dbReference>
<feature type="chain" id="PRO_5044005161" evidence="2">
    <location>
        <begin position="22"/>
        <end position="294"/>
    </location>
</feature>
<organism evidence="3 4">
    <name type="scientific">Peredibacter starrii</name>
    <dbReference type="NCBI Taxonomy" id="28202"/>
    <lineage>
        <taxon>Bacteria</taxon>
        <taxon>Pseudomonadati</taxon>
        <taxon>Bdellovibrionota</taxon>
        <taxon>Bacteriovoracia</taxon>
        <taxon>Bacteriovoracales</taxon>
        <taxon>Bacteriovoracaceae</taxon>
        <taxon>Peredibacter</taxon>
    </lineage>
</organism>
<name>A0AAX4HMA0_9BACT</name>
<gene>
    <name evidence="3" type="ORF">SOO65_17345</name>
</gene>
<evidence type="ECO:0000256" key="1">
    <source>
        <dbReference type="SAM" id="Coils"/>
    </source>
</evidence>
<dbReference type="Proteomes" id="UP001324634">
    <property type="component" value="Chromosome"/>
</dbReference>
<evidence type="ECO:0000313" key="4">
    <source>
        <dbReference type="Proteomes" id="UP001324634"/>
    </source>
</evidence>
<feature type="coiled-coil region" evidence="1">
    <location>
        <begin position="46"/>
        <end position="73"/>
    </location>
</feature>
<accession>A0AAX4HMA0</accession>
<evidence type="ECO:0000313" key="3">
    <source>
        <dbReference type="EMBL" id="WPU64462.1"/>
    </source>
</evidence>
<proteinExistence type="predicted"/>
<keyword evidence="1" id="KW-0175">Coiled coil</keyword>
<dbReference type="EMBL" id="CP139487">
    <property type="protein sequence ID" value="WPU64462.1"/>
    <property type="molecule type" value="Genomic_DNA"/>
</dbReference>
<dbReference type="KEGG" id="psti:SOO65_17345"/>
<reference evidence="3 4" key="1">
    <citation type="submission" date="2023-11" db="EMBL/GenBank/DDBJ databases">
        <title>Peredibacter starrii A3.12.</title>
        <authorList>
            <person name="Mitchell R.J."/>
        </authorList>
    </citation>
    <scope>NUCLEOTIDE SEQUENCE [LARGE SCALE GENOMIC DNA]</scope>
    <source>
        <strain evidence="3 4">A3.12</strain>
    </source>
</reference>
<protein>
    <submittedName>
        <fullName evidence="3">Uncharacterized protein</fullName>
    </submittedName>
</protein>